<keyword evidence="6" id="KW-0119">Carbohydrate metabolism</keyword>
<evidence type="ECO:0000256" key="4">
    <source>
        <dbReference type="ARBA" id="ARBA00022777"/>
    </source>
</evidence>
<name>A0A5M6IYR9_9PROT</name>
<keyword evidence="2" id="KW-0808">Transferase</keyword>
<sequence>MHLRLVADDLTGALDSAACFAARAGQVAVFWAPPAGALPASAALDIATREQDKKATAATAAAFAAALAPTPDTVAFWKLDSLLRGHGATGLAAGLQKLRPAHCLIAPAFPFQGRITRAGQQYARDGAGWRPVGEPLHDTLARHGIVVTLVRPGDTVPPGVSLWDAETEDDLHQIATAGRALSGPVLWSGSGGLAALLAGAPADLDGPFPAPLLGLFGSDHPVTAAQLREARAHHLPLAGGDAASAAGLAARLTATGTALASFDLPAGTDRVAAAAWIDRELSALLPRLAPPRTLVVAGGETLRAICTALGATHLEVRGQLQPGVPCSIMRGGAWDGVVVVSKSGAFGAPDLLRRIADNIEQNSKEPGA</sequence>
<keyword evidence="3" id="KW-0547">Nucleotide-binding</keyword>
<evidence type="ECO:0000256" key="3">
    <source>
        <dbReference type="ARBA" id="ARBA00022741"/>
    </source>
</evidence>
<dbReference type="Gene3D" id="3.40.980.20">
    <property type="entry name" value="Four-carbon acid sugar kinase, nucleotide binding domain"/>
    <property type="match status" value="1"/>
</dbReference>
<keyword evidence="4" id="KW-0418">Kinase</keyword>
<dbReference type="Pfam" id="PF17042">
    <property type="entry name" value="NBD_C"/>
    <property type="match status" value="1"/>
</dbReference>
<protein>
    <recommendedName>
        <fullName evidence="11">Four-carbon acid sugar kinase family protein</fullName>
    </recommendedName>
</protein>
<dbReference type="SUPFAM" id="SSF142764">
    <property type="entry name" value="YgbK-like"/>
    <property type="match status" value="1"/>
</dbReference>
<dbReference type="RefSeq" id="WP_150039542.1">
    <property type="nucleotide sequence ID" value="NZ_OW485601.1"/>
</dbReference>
<evidence type="ECO:0000256" key="2">
    <source>
        <dbReference type="ARBA" id="ARBA00022679"/>
    </source>
</evidence>
<comment type="similarity">
    <text evidence="1">Belongs to the four-carbon acid sugar kinase family.</text>
</comment>
<accession>A0A5M6IYR9</accession>
<dbReference type="InterPro" id="IPR037051">
    <property type="entry name" value="4-carb_acid_sugar_kinase_N_sf"/>
</dbReference>
<dbReference type="InterPro" id="IPR031475">
    <property type="entry name" value="NBD_C"/>
</dbReference>
<evidence type="ECO:0008006" key="11">
    <source>
        <dbReference type="Google" id="ProtNLM"/>
    </source>
</evidence>
<dbReference type="AlphaFoldDB" id="A0A5M6IYR9"/>
<feature type="domain" description="Four-carbon acid sugar kinase nucleotide binding" evidence="8">
    <location>
        <begin position="216"/>
        <end position="352"/>
    </location>
</feature>
<evidence type="ECO:0000313" key="10">
    <source>
        <dbReference type="Proteomes" id="UP000325255"/>
    </source>
</evidence>
<dbReference type="EMBL" id="VWPK01000006">
    <property type="protein sequence ID" value="KAA5613431.1"/>
    <property type="molecule type" value="Genomic_DNA"/>
</dbReference>
<dbReference type="GO" id="GO:0005524">
    <property type="term" value="F:ATP binding"/>
    <property type="evidence" value="ECO:0007669"/>
    <property type="project" value="UniProtKB-KW"/>
</dbReference>
<dbReference type="Proteomes" id="UP000325255">
    <property type="component" value="Unassembled WGS sequence"/>
</dbReference>
<dbReference type="InterPro" id="IPR042213">
    <property type="entry name" value="NBD_C_sf"/>
</dbReference>
<reference evidence="9 10" key="1">
    <citation type="submission" date="2019-09" db="EMBL/GenBank/DDBJ databases">
        <title>Genome sequence of Rhodovastum atsumiense, a diverse member of the Acetobacteraceae family of non-sulfur purple photosynthetic bacteria.</title>
        <authorList>
            <person name="Meyer T."/>
            <person name="Kyndt J."/>
        </authorList>
    </citation>
    <scope>NUCLEOTIDE SEQUENCE [LARGE SCALE GENOMIC DNA]</scope>
    <source>
        <strain evidence="9 10">DSM 21279</strain>
    </source>
</reference>
<organism evidence="9 10">
    <name type="scientific">Rhodovastum atsumiense</name>
    <dbReference type="NCBI Taxonomy" id="504468"/>
    <lineage>
        <taxon>Bacteria</taxon>
        <taxon>Pseudomonadati</taxon>
        <taxon>Pseudomonadota</taxon>
        <taxon>Alphaproteobacteria</taxon>
        <taxon>Acetobacterales</taxon>
        <taxon>Acetobacteraceae</taxon>
        <taxon>Rhodovastum</taxon>
    </lineage>
</organism>
<keyword evidence="10" id="KW-1185">Reference proteome</keyword>
<dbReference type="InterPro" id="IPR010737">
    <property type="entry name" value="4-carb_acid_sugar_kinase_N"/>
</dbReference>
<evidence type="ECO:0000256" key="5">
    <source>
        <dbReference type="ARBA" id="ARBA00022840"/>
    </source>
</evidence>
<dbReference type="Pfam" id="PF07005">
    <property type="entry name" value="SBD_N"/>
    <property type="match status" value="1"/>
</dbReference>
<evidence type="ECO:0000259" key="8">
    <source>
        <dbReference type="Pfam" id="PF17042"/>
    </source>
</evidence>
<feature type="domain" description="Four-carbon acid sugar kinase N-terminal" evidence="7">
    <location>
        <begin position="5"/>
        <end position="141"/>
    </location>
</feature>
<proteinExistence type="inferred from homology"/>
<dbReference type="GO" id="GO:0016301">
    <property type="term" value="F:kinase activity"/>
    <property type="evidence" value="ECO:0007669"/>
    <property type="project" value="UniProtKB-KW"/>
</dbReference>
<evidence type="ECO:0000256" key="1">
    <source>
        <dbReference type="ARBA" id="ARBA00005715"/>
    </source>
</evidence>
<gene>
    <name evidence="9" type="ORF">F1189_05070</name>
</gene>
<dbReference type="Gene3D" id="3.40.50.10840">
    <property type="entry name" value="Putative sugar-binding, N-terminal domain"/>
    <property type="match status" value="1"/>
</dbReference>
<keyword evidence="5" id="KW-0067">ATP-binding</keyword>
<evidence type="ECO:0000313" key="9">
    <source>
        <dbReference type="EMBL" id="KAA5613431.1"/>
    </source>
</evidence>
<evidence type="ECO:0000256" key="6">
    <source>
        <dbReference type="ARBA" id="ARBA00023277"/>
    </source>
</evidence>
<comment type="caution">
    <text evidence="9">The sequence shown here is derived from an EMBL/GenBank/DDBJ whole genome shotgun (WGS) entry which is preliminary data.</text>
</comment>
<dbReference type="OrthoDB" id="9778478at2"/>
<evidence type="ECO:0000259" key="7">
    <source>
        <dbReference type="Pfam" id="PF07005"/>
    </source>
</evidence>